<reference evidence="2 3" key="1">
    <citation type="submission" date="2020-07" db="EMBL/GenBank/DDBJ databases">
        <title>Sequencing the genomes of 1000 actinobacteria strains.</title>
        <authorList>
            <person name="Klenk H.-P."/>
        </authorList>
    </citation>
    <scope>NUCLEOTIDE SEQUENCE [LARGE SCALE GENOMIC DNA]</scope>
    <source>
        <strain evidence="2 3">DSM 19970</strain>
    </source>
</reference>
<feature type="transmembrane region" description="Helical" evidence="1">
    <location>
        <begin position="6"/>
        <end position="25"/>
    </location>
</feature>
<dbReference type="AlphaFoldDB" id="A0A7Y9ZC89"/>
<accession>A0A7Y9ZC89</accession>
<keyword evidence="1" id="KW-0472">Membrane</keyword>
<comment type="caution">
    <text evidence="2">The sequence shown here is derived from an EMBL/GenBank/DDBJ whole genome shotgun (WGS) entry which is preliminary data.</text>
</comment>
<dbReference type="EMBL" id="JACBZO010000001">
    <property type="protein sequence ID" value="NYI42714.1"/>
    <property type="molecule type" value="Genomic_DNA"/>
</dbReference>
<dbReference type="Proteomes" id="UP000547973">
    <property type="component" value="Unassembled WGS sequence"/>
</dbReference>
<keyword evidence="3" id="KW-1185">Reference proteome</keyword>
<protein>
    <submittedName>
        <fullName evidence="2">Uncharacterized protein</fullName>
    </submittedName>
</protein>
<evidence type="ECO:0000256" key="1">
    <source>
        <dbReference type="SAM" id="Phobius"/>
    </source>
</evidence>
<gene>
    <name evidence="2" type="ORF">BKA03_002833</name>
</gene>
<sequence>MDTVLAVVAVVVGLLSLIYIAWTLIQPWRF</sequence>
<name>A0A7Y9ZC89_9MICO</name>
<evidence type="ECO:0000313" key="2">
    <source>
        <dbReference type="EMBL" id="NYI42714.1"/>
    </source>
</evidence>
<proteinExistence type="predicted"/>
<organism evidence="2 3">
    <name type="scientific">Demequina lutea</name>
    <dbReference type="NCBI Taxonomy" id="431489"/>
    <lineage>
        <taxon>Bacteria</taxon>
        <taxon>Bacillati</taxon>
        <taxon>Actinomycetota</taxon>
        <taxon>Actinomycetes</taxon>
        <taxon>Micrococcales</taxon>
        <taxon>Demequinaceae</taxon>
        <taxon>Demequina</taxon>
    </lineage>
</organism>
<keyword evidence="1" id="KW-0812">Transmembrane</keyword>
<keyword evidence="1" id="KW-1133">Transmembrane helix</keyword>
<evidence type="ECO:0000313" key="3">
    <source>
        <dbReference type="Proteomes" id="UP000547973"/>
    </source>
</evidence>